<protein>
    <submittedName>
        <fullName evidence="2">Uncharacterized protein</fullName>
    </submittedName>
</protein>
<reference evidence="2 3" key="1">
    <citation type="journal article" date="2020" name="Microbiol. Resour. Announc.">
        <title>Draft Genome Sequence of a Cladosporium Species Isolated from the Mesophotic Ascidian Didemnum maculosum.</title>
        <authorList>
            <person name="Gioti A."/>
            <person name="Siaperas R."/>
            <person name="Nikolaivits E."/>
            <person name="Le Goff G."/>
            <person name="Ouazzani J."/>
            <person name="Kotoulas G."/>
            <person name="Topakas E."/>
        </authorList>
    </citation>
    <scope>NUCLEOTIDE SEQUENCE [LARGE SCALE GENOMIC DNA]</scope>
    <source>
        <strain evidence="2 3">TM138-S3</strain>
    </source>
</reference>
<comment type="caution">
    <text evidence="2">The sequence shown here is derived from an EMBL/GenBank/DDBJ whole genome shotgun (WGS) entry which is preliminary data.</text>
</comment>
<name>A0AB34KH51_9PEZI</name>
<organism evidence="2 3">
    <name type="scientific">Cladosporium halotolerans</name>
    <dbReference type="NCBI Taxonomy" id="1052096"/>
    <lineage>
        <taxon>Eukaryota</taxon>
        <taxon>Fungi</taxon>
        <taxon>Dikarya</taxon>
        <taxon>Ascomycota</taxon>
        <taxon>Pezizomycotina</taxon>
        <taxon>Dothideomycetes</taxon>
        <taxon>Dothideomycetidae</taxon>
        <taxon>Cladosporiales</taxon>
        <taxon>Cladosporiaceae</taxon>
        <taxon>Cladosporium</taxon>
    </lineage>
</organism>
<proteinExistence type="predicted"/>
<dbReference type="EMBL" id="JAAQHG020000054">
    <property type="protein sequence ID" value="KAL1582319.1"/>
    <property type="molecule type" value="Genomic_DNA"/>
</dbReference>
<accession>A0AB34KH51</accession>
<feature type="compositionally biased region" description="Basic and acidic residues" evidence="1">
    <location>
        <begin position="8"/>
        <end position="18"/>
    </location>
</feature>
<evidence type="ECO:0000313" key="2">
    <source>
        <dbReference type="EMBL" id="KAL1582319.1"/>
    </source>
</evidence>
<dbReference type="GeneID" id="96010447"/>
<dbReference type="AlphaFoldDB" id="A0AB34KH51"/>
<sequence length="193" mass="20724">MSTGIRNAELHNPSHESNEQLLNHSAHHCRDCATVSGSGPGSTLQPGYSWIRAVAAPNYHKYLQTSPLNASPGRAILADNKSAGQYKLLDGQLVELIDKTGTVLYANVGEQPNASATYLPVTFTTTKNTFGKFAFQGDTLTWSAEGTKRPNVAAWYVCEGKSLWINLGAYLYGMPAGCADQTIHSYGNSIADA</sequence>
<dbReference type="Proteomes" id="UP000803884">
    <property type="component" value="Unassembled WGS sequence"/>
</dbReference>
<evidence type="ECO:0000256" key="1">
    <source>
        <dbReference type="SAM" id="MobiDB-lite"/>
    </source>
</evidence>
<feature type="region of interest" description="Disordered" evidence="1">
    <location>
        <begin position="1"/>
        <end position="21"/>
    </location>
</feature>
<gene>
    <name evidence="2" type="ORF">WHR41_09005</name>
</gene>
<evidence type="ECO:0000313" key="3">
    <source>
        <dbReference type="Proteomes" id="UP000803884"/>
    </source>
</evidence>
<dbReference type="RefSeq" id="XP_069225426.1">
    <property type="nucleotide sequence ID" value="XM_069377609.1"/>
</dbReference>
<keyword evidence="3" id="KW-1185">Reference proteome</keyword>